<evidence type="ECO:0000256" key="7">
    <source>
        <dbReference type="SAM" id="MobiDB-lite"/>
    </source>
</evidence>
<evidence type="ECO:0000256" key="3">
    <source>
        <dbReference type="ARBA" id="ARBA00022771"/>
    </source>
</evidence>
<dbReference type="GO" id="GO:0006355">
    <property type="term" value="P:regulation of DNA-templated transcription"/>
    <property type="evidence" value="ECO:0007669"/>
    <property type="project" value="UniProtKB-UniRule"/>
</dbReference>
<evidence type="ECO:0000256" key="5">
    <source>
        <dbReference type="PROSITE-ProRule" id="PRU00325"/>
    </source>
</evidence>
<evidence type="ECO:0000256" key="6">
    <source>
        <dbReference type="RuleBase" id="RU367018"/>
    </source>
</evidence>
<organism evidence="9">
    <name type="scientific">Musa acuminata subsp. malaccensis</name>
    <name type="common">Wild banana</name>
    <name type="synonym">Musa malaccensis</name>
    <dbReference type="NCBI Taxonomy" id="214687"/>
    <lineage>
        <taxon>Eukaryota</taxon>
        <taxon>Viridiplantae</taxon>
        <taxon>Streptophyta</taxon>
        <taxon>Embryophyta</taxon>
        <taxon>Tracheophyta</taxon>
        <taxon>Spermatophyta</taxon>
        <taxon>Magnoliopsida</taxon>
        <taxon>Liliopsida</taxon>
        <taxon>Zingiberales</taxon>
        <taxon>Musaceae</taxon>
        <taxon>Musa</taxon>
    </lineage>
</organism>
<evidence type="ECO:0000256" key="4">
    <source>
        <dbReference type="ARBA" id="ARBA00022833"/>
    </source>
</evidence>
<reference evidence="9" key="1">
    <citation type="submission" date="2021-03" db="EMBL/GenBank/DDBJ databases">
        <authorList>
            <consortium name="Genoscope - CEA"/>
            <person name="William W."/>
        </authorList>
    </citation>
    <scope>NUCLEOTIDE SEQUENCE</scope>
    <source>
        <strain evidence="9">Doubled-haploid Pahang</strain>
    </source>
</reference>
<dbReference type="EMBL" id="HG996471">
    <property type="protein sequence ID" value="CAG1847877.1"/>
    <property type="molecule type" value="Genomic_DNA"/>
</dbReference>
<comment type="similarity">
    <text evidence="1 6">Belongs to the FHY3/FAR1 family.</text>
</comment>
<feature type="domain" description="SWIM-type" evidence="8">
    <location>
        <begin position="563"/>
        <end position="599"/>
    </location>
</feature>
<accession>A0A8D7AE50</accession>
<keyword evidence="6" id="KW-0539">Nucleus</keyword>
<evidence type="ECO:0000256" key="2">
    <source>
        <dbReference type="ARBA" id="ARBA00022723"/>
    </source>
</evidence>
<dbReference type="InterPro" id="IPR031052">
    <property type="entry name" value="FHY3/FAR1"/>
</dbReference>
<protein>
    <recommendedName>
        <fullName evidence="6">Protein FAR1-RELATED SEQUENCE</fullName>
    </recommendedName>
</protein>
<dbReference type="Pfam" id="PF04434">
    <property type="entry name" value="SWIM"/>
    <property type="match status" value="1"/>
</dbReference>
<sequence>MESIGTLNPSMEFDNSQEGELEPLIQIQPRECDLDQPIAVDPLHHDSIAVLLANQPEDCPVSGEGRELVAAAAVEMEAVAEVACGDLHEPAMGMEFDSPDAARAFYSGYAERVGFRIRNSKSFTSRVDDTVIMRRFVCSKQGRPTKKDPFDLTKKRRNRTSSREGCNAMLQVNRRENGRWAISRCVLDHCHPLGVITKQSPAVQKKLAKKPWELLVSPATEPQQSGLGPGGGVAQSLLEYFKRMQAENPAFFYAIQVDRNNCVSNVFWADARARMAYSYFGDAVVFDMTCKKNKRMVPFATFTGFNHHRQLIVFGCAFMTDESEASFTWLFETWLGLMSGRRPVSFITAYNESMAVAASKVFLNVRHRFCKRDIFGKCKDKLSGVYLIHPSFKAEFKKCVNECESVEEFDSCWRSLIDRYNLEDNMWMQALYAIQQKWIPLFFRGTFFGEFFGTPKLETMHKFFQRHSITTTTLRDLVSQFDKAMAGQYEKELQSDFDANHTRPVLRTPSPMEKQASEVYTKSIFDLFQEEFAGSSGFLKEKVADGVEYMYRVTKIEDDSKAYMVTYNASNKHITCSCFMFEFSGVLCRHVLGVLIVVNVLTLPDDYILRRWTKNAKSNGLSCEDRGLCQRNSRKALAWRCNDLCRDAIKFAEEGATSAVIYKVAKGALQKAFAEVLATKKGSFFNRPGKLLFI</sequence>
<dbReference type="SMART" id="SM00575">
    <property type="entry name" value="ZnF_PMZ"/>
    <property type="match status" value="1"/>
</dbReference>
<feature type="region of interest" description="Disordered" evidence="7">
    <location>
        <begin position="142"/>
        <end position="162"/>
    </location>
</feature>
<dbReference type="PANTHER" id="PTHR31669">
    <property type="entry name" value="PROTEIN FAR1-RELATED SEQUENCE 10-RELATED"/>
    <property type="match status" value="1"/>
</dbReference>
<keyword evidence="2 6" id="KW-0479">Metal-binding</keyword>
<dbReference type="GO" id="GO:0008270">
    <property type="term" value="F:zinc ion binding"/>
    <property type="evidence" value="ECO:0007669"/>
    <property type="project" value="UniProtKB-UniRule"/>
</dbReference>
<proteinExistence type="inferred from homology"/>
<name>A0A8D7AE50_MUSAM</name>
<keyword evidence="4 6" id="KW-0862">Zinc</keyword>
<evidence type="ECO:0000256" key="1">
    <source>
        <dbReference type="ARBA" id="ARBA00005889"/>
    </source>
</evidence>
<dbReference type="InterPro" id="IPR004330">
    <property type="entry name" value="FAR1_DNA_bnd_dom"/>
</dbReference>
<dbReference type="Pfam" id="PF10551">
    <property type="entry name" value="MULE"/>
    <property type="match status" value="1"/>
</dbReference>
<dbReference type="Pfam" id="PF03101">
    <property type="entry name" value="FAR1"/>
    <property type="match status" value="1"/>
</dbReference>
<dbReference type="GO" id="GO:0005634">
    <property type="term" value="C:nucleus"/>
    <property type="evidence" value="ECO:0007669"/>
    <property type="project" value="UniProtKB-SubCell"/>
</dbReference>
<gene>
    <name evidence="9" type="ORF">GSMUA_176730.1</name>
</gene>
<dbReference type="InterPro" id="IPR007527">
    <property type="entry name" value="Znf_SWIM"/>
</dbReference>
<evidence type="ECO:0000259" key="8">
    <source>
        <dbReference type="PROSITE" id="PS50966"/>
    </source>
</evidence>
<dbReference type="PANTHER" id="PTHR31669:SF179">
    <property type="entry name" value="PROTEIN FAR1-RELATED SEQUENCE 5"/>
    <property type="match status" value="1"/>
</dbReference>
<evidence type="ECO:0000313" key="9">
    <source>
        <dbReference type="EMBL" id="CAG1847877.1"/>
    </source>
</evidence>
<dbReference type="PROSITE" id="PS50966">
    <property type="entry name" value="ZF_SWIM"/>
    <property type="match status" value="1"/>
</dbReference>
<keyword evidence="3 5" id="KW-0863">Zinc-finger</keyword>
<dbReference type="InterPro" id="IPR018289">
    <property type="entry name" value="MULE_transposase_dom"/>
</dbReference>
<dbReference type="AlphaFoldDB" id="A0A8D7AE50"/>
<dbReference type="InterPro" id="IPR006564">
    <property type="entry name" value="Znf_PMZ"/>
</dbReference>
<comment type="subcellular location">
    <subcellularLocation>
        <location evidence="6">Nucleus</location>
    </subcellularLocation>
</comment>
<comment type="function">
    <text evidence="6">Putative transcription activator involved in regulating light control of development.</text>
</comment>